<dbReference type="AlphaFoldDB" id="A0A0F6SGF4"/>
<dbReference type="KEGG" id="samy:DB32_005748"/>
<feature type="chain" id="PRO_5002509536" description="Outer membrane protein beta-barrel domain-containing protein" evidence="1">
    <location>
        <begin position="34"/>
        <end position="230"/>
    </location>
</feature>
<feature type="signal peptide" evidence="1">
    <location>
        <begin position="1"/>
        <end position="33"/>
    </location>
</feature>
<dbReference type="InterPro" id="IPR011250">
    <property type="entry name" value="OMP/PagP_B-barrel"/>
</dbReference>
<reference evidence="2 3" key="1">
    <citation type="submission" date="2015-03" db="EMBL/GenBank/DDBJ databases">
        <title>Genome assembly of Sandaracinus amylolyticus DSM 53668.</title>
        <authorList>
            <person name="Sharma G."/>
            <person name="Subramanian S."/>
        </authorList>
    </citation>
    <scope>NUCLEOTIDE SEQUENCE [LARGE SCALE GENOMIC DNA]</scope>
    <source>
        <strain evidence="2 3">DSM 53668</strain>
    </source>
</reference>
<sequence length="230" mass="23616">MRYTSSAFPRASGALLAILSLASSILAAGVARADDDPSVVHHVEPPPAPDDHPATLAVEVHGGANAPIERSTICPPAAGCVLGLGVGVGVQIERRTADRVGLWAGYDFWLLDSNAVFELAALHAIRGGVRYVFDDSTMVHPFVDAGIGLMAFGDTASVATAGGLITAGGGAELELSESVVFVTALETWLFATAPFETPDAVERSSDFGVNVALQITIGISVLVGPAVALR</sequence>
<dbReference type="STRING" id="927083.DB32_005748"/>
<evidence type="ECO:0000256" key="1">
    <source>
        <dbReference type="SAM" id="SignalP"/>
    </source>
</evidence>
<evidence type="ECO:0000313" key="3">
    <source>
        <dbReference type="Proteomes" id="UP000034883"/>
    </source>
</evidence>
<dbReference type="EMBL" id="CP011125">
    <property type="protein sequence ID" value="AKF08599.1"/>
    <property type="molecule type" value="Genomic_DNA"/>
</dbReference>
<evidence type="ECO:0008006" key="4">
    <source>
        <dbReference type="Google" id="ProtNLM"/>
    </source>
</evidence>
<protein>
    <recommendedName>
        <fullName evidence="4">Outer membrane protein beta-barrel domain-containing protein</fullName>
    </recommendedName>
</protein>
<accession>A0A0F6SGF4</accession>
<evidence type="ECO:0000313" key="2">
    <source>
        <dbReference type="EMBL" id="AKF08599.1"/>
    </source>
</evidence>
<name>A0A0F6SGF4_9BACT</name>
<gene>
    <name evidence="2" type="ORF">DB32_005748</name>
</gene>
<proteinExistence type="predicted"/>
<dbReference type="Proteomes" id="UP000034883">
    <property type="component" value="Chromosome"/>
</dbReference>
<keyword evidence="1" id="KW-0732">Signal</keyword>
<dbReference type="RefSeq" id="WP_053235723.1">
    <property type="nucleotide sequence ID" value="NZ_CP011125.1"/>
</dbReference>
<keyword evidence="3" id="KW-1185">Reference proteome</keyword>
<organism evidence="2 3">
    <name type="scientific">Sandaracinus amylolyticus</name>
    <dbReference type="NCBI Taxonomy" id="927083"/>
    <lineage>
        <taxon>Bacteria</taxon>
        <taxon>Pseudomonadati</taxon>
        <taxon>Myxococcota</taxon>
        <taxon>Polyangia</taxon>
        <taxon>Polyangiales</taxon>
        <taxon>Sandaracinaceae</taxon>
        <taxon>Sandaracinus</taxon>
    </lineage>
</organism>
<dbReference type="SUPFAM" id="SSF56925">
    <property type="entry name" value="OMPA-like"/>
    <property type="match status" value="1"/>
</dbReference>